<keyword evidence="2" id="KW-1185">Reference proteome</keyword>
<evidence type="ECO:0000313" key="1">
    <source>
        <dbReference type="EMBL" id="KAH6941249.1"/>
    </source>
</evidence>
<dbReference type="EMBL" id="CM023491">
    <property type="protein sequence ID" value="KAH6941249.1"/>
    <property type="molecule type" value="Genomic_DNA"/>
</dbReference>
<comment type="caution">
    <text evidence="1">The sequence shown here is derived from an EMBL/GenBank/DDBJ whole genome shotgun (WGS) entry which is preliminary data.</text>
</comment>
<dbReference type="Proteomes" id="UP000821845">
    <property type="component" value="Chromosome 11"/>
</dbReference>
<gene>
    <name evidence="1" type="ORF">HPB50_015175</name>
</gene>
<evidence type="ECO:0000313" key="2">
    <source>
        <dbReference type="Proteomes" id="UP000821845"/>
    </source>
</evidence>
<proteinExistence type="predicted"/>
<name>A0ACB7T518_HYAAI</name>
<accession>A0ACB7T518</accession>
<organism evidence="1 2">
    <name type="scientific">Hyalomma asiaticum</name>
    <name type="common">Tick</name>
    <dbReference type="NCBI Taxonomy" id="266040"/>
    <lineage>
        <taxon>Eukaryota</taxon>
        <taxon>Metazoa</taxon>
        <taxon>Ecdysozoa</taxon>
        <taxon>Arthropoda</taxon>
        <taxon>Chelicerata</taxon>
        <taxon>Arachnida</taxon>
        <taxon>Acari</taxon>
        <taxon>Parasitiformes</taxon>
        <taxon>Ixodida</taxon>
        <taxon>Ixodoidea</taxon>
        <taxon>Ixodidae</taxon>
        <taxon>Hyalomminae</taxon>
        <taxon>Hyalomma</taxon>
    </lineage>
</organism>
<protein>
    <submittedName>
        <fullName evidence="1">Uncharacterized protein</fullName>
    </submittedName>
</protein>
<sequence>MALRLHNTIDELREAHTIAQFERFAQTKAGREILKTNGIPYSTQHGKKGDIPRETRDQIRIAQIPMHPEYNKARREDGTRNLHRKLQHSKDDVYVDAAEYADGKHMTIVPSHLDNKEQIGASVKTTKAEIAVEAAIALASVNIKATVIANGRVSAEPQ</sequence>
<reference evidence="1" key="1">
    <citation type="submission" date="2020-05" db="EMBL/GenBank/DDBJ databases">
        <title>Large-scale comparative analyses of tick genomes elucidate their genetic diversity and vector capacities.</title>
        <authorList>
            <person name="Jia N."/>
            <person name="Wang J."/>
            <person name="Shi W."/>
            <person name="Du L."/>
            <person name="Sun Y."/>
            <person name="Zhan W."/>
            <person name="Jiang J."/>
            <person name="Wang Q."/>
            <person name="Zhang B."/>
            <person name="Ji P."/>
            <person name="Sakyi L.B."/>
            <person name="Cui X."/>
            <person name="Yuan T."/>
            <person name="Jiang B."/>
            <person name="Yang W."/>
            <person name="Lam T.T.-Y."/>
            <person name="Chang Q."/>
            <person name="Ding S."/>
            <person name="Wang X."/>
            <person name="Zhu J."/>
            <person name="Ruan X."/>
            <person name="Zhao L."/>
            <person name="Wei J."/>
            <person name="Que T."/>
            <person name="Du C."/>
            <person name="Cheng J."/>
            <person name="Dai P."/>
            <person name="Han X."/>
            <person name="Huang E."/>
            <person name="Gao Y."/>
            <person name="Liu J."/>
            <person name="Shao H."/>
            <person name="Ye R."/>
            <person name="Li L."/>
            <person name="Wei W."/>
            <person name="Wang X."/>
            <person name="Wang C."/>
            <person name="Yang T."/>
            <person name="Huo Q."/>
            <person name="Li W."/>
            <person name="Guo W."/>
            <person name="Chen H."/>
            <person name="Zhou L."/>
            <person name="Ni X."/>
            <person name="Tian J."/>
            <person name="Zhou Y."/>
            <person name="Sheng Y."/>
            <person name="Liu T."/>
            <person name="Pan Y."/>
            <person name="Xia L."/>
            <person name="Li J."/>
            <person name="Zhao F."/>
            <person name="Cao W."/>
        </authorList>
    </citation>
    <scope>NUCLEOTIDE SEQUENCE</scope>
    <source>
        <strain evidence="1">Hyas-2018</strain>
    </source>
</reference>